<comment type="caution">
    <text evidence="6">The sequence shown here is derived from an EMBL/GenBank/DDBJ whole genome shotgun (WGS) entry which is preliminary data.</text>
</comment>
<dbReference type="GO" id="GO:0016787">
    <property type="term" value="F:hydrolase activity"/>
    <property type="evidence" value="ECO:0007669"/>
    <property type="project" value="UniProtKB-KW"/>
</dbReference>
<keyword evidence="2" id="KW-0255">Endonuclease</keyword>
<accession>A0AAV5HZW5</accession>
<feature type="domain" description="TNase-like" evidence="5">
    <location>
        <begin position="430"/>
        <end position="606"/>
    </location>
</feature>
<protein>
    <recommendedName>
        <fullName evidence="5">TNase-like domain-containing protein</fullName>
    </recommendedName>
</protein>
<gene>
    <name evidence="6" type="ORF">SLEP1_g5963</name>
</gene>
<dbReference type="GO" id="GO:0004519">
    <property type="term" value="F:endonuclease activity"/>
    <property type="evidence" value="ECO:0007669"/>
    <property type="project" value="UniProtKB-KW"/>
</dbReference>
<dbReference type="AlphaFoldDB" id="A0AAV5HZW5"/>
<evidence type="ECO:0000259" key="5">
    <source>
        <dbReference type="PROSITE" id="PS50830"/>
    </source>
</evidence>
<dbReference type="SUPFAM" id="SSF50199">
    <property type="entry name" value="Staphylococcal nuclease"/>
    <property type="match status" value="1"/>
</dbReference>
<evidence type="ECO:0000313" key="6">
    <source>
        <dbReference type="EMBL" id="GKU92202.1"/>
    </source>
</evidence>
<evidence type="ECO:0000256" key="3">
    <source>
        <dbReference type="ARBA" id="ARBA00022801"/>
    </source>
</evidence>
<dbReference type="PROSITE" id="PS50830">
    <property type="entry name" value="TNASE_3"/>
    <property type="match status" value="1"/>
</dbReference>
<feature type="compositionally biased region" description="Basic and acidic residues" evidence="4">
    <location>
        <begin position="611"/>
        <end position="624"/>
    </location>
</feature>
<evidence type="ECO:0000256" key="2">
    <source>
        <dbReference type="ARBA" id="ARBA00022759"/>
    </source>
</evidence>
<sequence>MHGIVYPRFLYGHWFNPNATRDSELVWPLVVSGPAVGVPVLAQDLFYFEITSQVPEVLGKHVVSSNKAQTNWYRELLEAWKEAKPPPKTTEEAARLVIQTLKKNQQAEVEGLLAFYGLGLEVIPFFEEPLDGTSLLLLVDMHGIVYPRFLYGHCFSSATIGNSESLGPQVVSSSTVGVPALAKDLFYFEITSEVPKGLHKHVVSSKKAQAKWYRKLLEAWKEAKPPPKTTEEAARLVSQTFKKNQHAVVVGLLAFYGLDLKGIQFFEEPPGDISLFLLVDLHGIVYPRFLYGHCFNSTITKDSETLRPQIISGPALGVSALAQDLFYFEITSQVPEGLGNHVVSSNNARAYCYRSQKRYRKLLEAWKQAKSPPKTREEAARLVILTLKKNRQADVEGLLAFYGLPLPHALIQLSTEIHTSWPEGVQFELHTLPVHAKAVGDGDGMTVYVSTADPRESGSIPSAVLLAAAQRSKARAGKDYTTADALHLKITDSGYRVINHQNQEILARKYRLRLMGIDAPEMSMPYGDEAKEELVNLVQGKCLRVLVYGEDKYGRTIGDVYCNGIFVQEEMLKKGFAWHHKVYDKRPEFAAWEKEAQAKQVGLWASPNPEKPWEWKQNNKREDS</sequence>
<keyword evidence="1" id="KW-0540">Nuclease</keyword>
<reference evidence="6 7" key="1">
    <citation type="journal article" date="2021" name="Commun. Biol.">
        <title>The genome of Shorea leprosula (Dipterocarpaceae) highlights the ecological relevance of drought in aseasonal tropical rainforests.</title>
        <authorList>
            <person name="Ng K.K.S."/>
            <person name="Kobayashi M.J."/>
            <person name="Fawcett J.A."/>
            <person name="Hatakeyama M."/>
            <person name="Paape T."/>
            <person name="Ng C.H."/>
            <person name="Ang C.C."/>
            <person name="Tnah L.H."/>
            <person name="Lee C.T."/>
            <person name="Nishiyama T."/>
            <person name="Sese J."/>
            <person name="O'Brien M.J."/>
            <person name="Copetti D."/>
            <person name="Mohd Noor M.I."/>
            <person name="Ong R.C."/>
            <person name="Putra M."/>
            <person name="Sireger I.Z."/>
            <person name="Indrioko S."/>
            <person name="Kosugi Y."/>
            <person name="Izuno A."/>
            <person name="Isagi Y."/>
            <person name="Lee S.L."/>
            <person name="Shimizu K.K."/>
        </authorList>
    </citation>
    <scope>NUCLEOTIDE SEQUENCE [LARGE SCALE GENOMIC DNA]</scope>
    <source>
        <strain evidence="6">214</strain>
    </source>
</reference>
<dbReference type="Gene3D" id="2.40.50.90">
    <property type="match status" value="1"/>
</dbReference>
<dbReference type="PANTHER" id="PTHR12302">
    <property type="entry name" value="EBNA2 BINDING PROTEIN P100"/>
    <property type="match status" value="1"/>
</dbReference>
<organism evidence="6 7">
    <name type="scientific">Rubroshorea leprosula</name>
    <dbReference type="NCBI Taxonomy" id="152421"/>
    <lineage>
        <taxon>Eukaryota</taxon>
        <taxon>Viridiplantae</taxon>
        <taxon>Streptophyta</taxon>
        <taxon>Embryophyta</taxon>
        <taxon>Tracheophyta</taxon>
        <taxon>Spermatophyta</taxon>
        <taxon>Magnoliopsida</taxon>
        <taxon>eudicotyledons</taxon>
        <taxon>Gunneridae</taxon>
        <taxon>Pentapetalae</taxon>
        <taxon>rosids</taxon>
        <taxon>malvids</taxon>
        <taxon>Malvales</taxon>
        <taxon>Dipterocarpaceae</taxon>
        <taxon>Rubroshorea</taxon>
    </lineage>
</organism>
<dbReference type="EMBL" id="BPVZ01000005">
    <property type="protein sequence ID" value="GKU92202.1"/>
    <property type="molecule type" value="Genomic_DNA"/>
</dbReference>
<proteinExistence type="predicted"/>
<keyword evidence="3" id="KW-0378">Hydrolase</keyword>
<dbReference type="InterPro" id="IPR016071">
    <property type="entry name" value="Staphylococal_nuclease_OB-fold"/>
</dbReference>
<keyword evidence="7" id="KW-1185">Reference proteome</keyword>
<evidence type="ECO:0000313" key="7">
    <source>
        <dbReference type="Proteomes" id="UP001054252"/>
    </source>
</evidence>
<dbReference type="GO" id="GO:0005737">
    <property type="term" value="C:cytoplasm"/>
    <property type="evidence" value="ECO:0007669"/>
    <property type="project" value="TreeGrafter"/>
</dbReference>
<dbReference type="Proteomes" id="UP001054252">
    <property type="component" value="Unassembled WGS sequence"/>
</dbReference>
<dbReference type="SMART" id="SM00318">
    <property type="entry name" value="SNc"/>
    <property type="match status" value="1"/>
</dbReference>
<name>A0AAV5HZW5_9ROSI</name>
<evidence type="ECO:0000256" key="4">
    <source>
        <dbReference type="SAM" id="MobiDB-lite"/>
    </source>
</evidence>
<dbReference type="InterPro" id="IPR035437">
    <property type="entry name" value="SNase_OB-fold_sf"/>
</dbReference>
<evidence type="ECO:0000256" key="1">
    <source>
        <dbReference type="ARBA" id="ARBA00022722"/>
    </source>
</evidence>
<feature type="region of interest" description="Disordered" evidence="4">
    <location>
        <begin position="603"/>
        <end position="624"/>
    </location>
</feature>
<dbReference type="PANTHER" id="PTHR12302:SF3">
    <property type="entry name" value="SERINE_THREONINE-PROTEIN KINASE 31"/>
    <property type="match status" value="1"/>
</dbReference>
<dbReference type="Pfam" id="PF00565">
    <property type="entry name" value="SNase"/>
    <property type="match status" value="1"/>
</dbReference>